<organism evidence="3 5">
    <name type="scientific">Leptospira perolatii</name>
    <dbReference type="NCBI Taxonomy" id="2023191"/>
    <lineage>
        <taxon>Bacteria</taxon>
        <taxon>Pseudomonadati</taxon>
        <taxon>Spirochaetota</taxon>
        <taxon>Spirochaetia</taxon>
        <taxon>Leptospirales</taxon>
        <taxon>Leptospiraceae</taxon>
        <taxon>Leptospira</taxon>
    </lineage>
</organism>
<dbReference type="Proteomes" id="UP000231990">
    <property type="component" value="Unassembled WGS sequence"/>
</dbReference>
<evidence type="ECO:0000313" key="2">
    <source>
        <dbReference type="EMBL" id="PJZ70058.1"/>
    </source>
</evidence>
<dbReference type="InterPro" id="IPR029052">
    <property type="entry name" value="Metallo-depent_PP-like"/>
</dbReference>
<dbReference type="Pfam" id="PF00149">
    <property type="entry name" value="Metallophos"/>
    <property type="match status" value="1"/>
</dbReference>
<dbReference type="AlphaFoldDB" id="A0A2M9ZME5"/>
<dbReference type="PANTHER" id="PTHR35769:SF2">
    <property type="entry name" value="CALCINEURIN-LIKE METALLO-PHOSPHOESTERASE SUPERFAMILY PROTEIN"/>
    <property type="match status" value="1"/>
</dbReference>
<proteinExistence type="predicted"/>
<evidence type="ECO:0000313" key="5">
    <source>
        <dbReference type="Proteomes" id="UP000231990"/>
    </source>
</evidence>
<dbReference type="EMBL" id="NPDY01000005">
    <property type="protein sequence ID" value="PJZ70058.1"/>
    <property type="molecule type" value="Genomic_DNA"/>
</dbReference>
<dbReference type="GO" id="GO:0016787">
    <property type="term" value="F:hydrolase activity"/>
    <property type="evidence" value="ECO:0007669"/>
    <property type="project" value="InterPro"/>
</dbReference>
<dbReference type="PANTHER" id="PTHR35769">
    <property type="entry name" value="CALCINEURIN-LIKE METALLO-PHOSPHOESTERASE SUPERFAMILY PROTEIN"/>
    <property type="match status" value="1"/>
</dbReference>
<dbReference type="Proteomes" id="UP000231962">
    <property type="component" value="Unassembled WGS sequence"/>
</dbReference>
<dbReference type="InterPro" id="IPR004843">
    <property type="entry name" value="Calcineurin-like_PHP"/>
</dbReference>
<reference evidence="4 5" key="1">
    <citation type="submission" date="2017-07" db="EMBL/GenBank/DDBJ databases">
        <title>Leptospira spp. isolated from tropical soils.</title>
        <authorList>
            <person name="Thibeaux R."/>
            <person name="Iraola G."/>
            <person name="Ferres I."/>
            <person name="Bierque E."/>
            <person name="Girault D."/>
            <person name="Soupe-Gilbert M.-E."/>
            <person name="Picardeau M."/>
            <person name="Goarant C."/>
        </authorList>
    </citation>
    <scope>NUCLEOTIDE SEQUENCE [LARGE SCALE GENOMIC DNA]</scope>
    <source>
        <strain evidence="3 5">FH1-B-B1</strain>
        <strain evidence="2 4">FH1-B-C1</strain>
    </source>
</reference>
<accession>A0A2M9ZME5</accession>
<gene>
    <name evidence="2" type="ORF">CH360_07425</name>
    <name evidence="3" type="ORF">CH373_09680</name>
</gene>
<evidence type="ECO:0000259" key="1">
    <source>
        <dbReference type="Pfam" id="PF00149"/>
    </source>
</evidence>
<feature type="domain" description="Calcineurin-like phosphoesterase" evidence="1">
    <location>
        <begin position="16"/>
        <end position="242"/>
    </location>
</feature>
<keyword evidence="4" id="KW-1185">Reference proteome</keyword>
<dbReference type="InterPro" id="IPR027629">
    <property type="entry name" value="DevT-like"/>
</dbReference>
<sequence>MSELDLKKPPKADLSLAVVGDIHGFWNQSDVEYFSTSSYDGIFFVGDLGNRNPKNQFEIAKSISQIRKPKYLIPGNHDTTSIFQLLGEISGWNPIWTKGSVFGQKYRFKKLVSNLGDVRLCGYSVHSDFENYGIQILGARPFSMGARLNFQPYLKSVYRINTLEESTEKLVSLSKEIGSTSEILVLAHNGPFGLGERPVDIWGCDFKKEGGDWGDRDLQDFLKHCNNSLTRVPVVIAGHMHHHARHLRNSRTWCVKKEGTLFVNAARVPRIFKDKDGMLWHHHVRLSRVKGTWKAEAVFLKNGVIEIHDSDLPKFLRTEKENKKEI</sequence>
<dbReference type="SUPFAM" id="SSF56300">
    <property type="entry name" value="Metallo-dependent phosphatases"/>
    <property type="match status" value="1"/>
</dbReference>
<comment type="caution">
    <text evidence="3">The sequence shown here is derived from an EMBL/GenBank/DDBJ whole genome shotgun (WGS) entry which is preliminary data.</text>
</comment>
<dbReference type="RefSeq" id="WP_100713395.1">
    <property type="nucleotide sequence ID" value="NZ_NPDY01000005.1"/>
</dbReference>
<name>A0A2M9ZME5_9LEPT</name>
<dbReference type="Gene3D" id="3.60.21.10">
    <property type="match status" value="1"/>
</dbReference>
<dbReference type="EMBL" id="NPDZ01000005">
    <property type="protein sequence ID" value="PJZ73246.1"/>
    <property type="molecule type" value="Genomic_DNA"/>
</dbReference>
<protein>
    <recommendedName>
        <fullName evidence="1">Calcineurin-like phosphoesterase domain-containing protein</fullName>
    </recommendedName>
</protein>
<evidence type="ECO:0000313" key="4">
    <source>
        <dbReference type="Proteomes" id="UP000231962"/>
    </source>
</evidence>
<dbReference type="OrthoDB" id="333335at2"/>
<evidence type="ECO:0000313" key="3">
    <source>
        <dbReference type="EMBL" id="PJZ73246.1"/>
    </source>
</evidence>